<evidence type="ECO:0000313" key="10">
    <source>
        <dbReference type="Proteomes" id="UP000054563"/>
    </source>
</evidence>
<dbReference type="GO" id="GO:0005524">
    <property type="term" value="F:ATP binding"/>
    <property type="evidence" value="ECO:0007669"/>
    <property type="project" value="UniProtKB-KW"/>
</dbReference>
<evidence type="ECO:0000259" key="8">
    <source>
        <dbReference type="PROSITE" id="PS51456"/>
    </source>
</evidence>
<gene>
    <name evidence="9" type="ORF">CIHG_03711</name>
</gene>
<keyword evidence="3 6" id="KW-0518">Myosin</keyword>
<dbReference type="PROSITE" id="PS51456">
    <property type="entry name" value="MYOSIN_MOTOR"/>
    <property type="match status" value="1"/>
</dbReference>
<evidence type="ECO:0000256" key="2">
    <source>
        <dbReference type="ARBA" id="ARBA00022840"/>
    </source>
</evidence>
<comment type="caution">
    <text evidence="6">Lacks conserved residue(s) required for the propagation of feature annotation.</text>
</comment>
<keyword evidence="2" id="KW-0067">ATP-binding</keyword>
<dbReference type="PANTHER" id="PTHR13140:SF550">
    <property type="entry name" value="MYOSIN-IIIB ISOFORM X1"/>
    <property type="match status" value="1"/>
</dbReference>
<dbReference type="STRING" id="396776.A0A0J8RM41"/>
<dbReference type="Proteomes" id="UP000054563">
    <property type="component" value="Unassembled WGS sequence"/>
</dbReference>
<dbReference type="GO" id="GO:0016020">
    <property type="term" value="C:membrane"/>
    <property type="evidence" value="ECO:0007669"/>
    <property type="project" value="TreeGrafter"/>
</dbReference>
<dbReference type="SUPFAM" id="SSF52540">
    <property type="entry name" value="P-loop containing nucleoside triphosphate hydrolases"/>
    <property type="match status" value="1"/>
</dbReference>
<keyword evidence="1" id="KW-0547">Nucleotide-binding</keyword>
<dbReference type="InterPro" id="IPR027417">
    <property type="entry name" value="P-loop_NTPase"/>
</dbReference>
<dbReference type="SMART" id="SM00242">
    <property type="entry name" value="MYSc"/>
    <property type="match status" value="1"/>
</dbReference>
<feature type="region of interest" description="Disordered" evidence="7">
    <location>
        <begin position="302"/>
        <end position="362"/>
    </location>
</feature>
<evidence type="ECO:0000313" key="9">
    <source>
        <dbReference type="EMBL" id="KMU85671.1"/>
    </source>
</evidence>
<dbReference type="EMBL" id="DS016989">
    <property type="protein sequence ID" value="KMU85671.1"/>
    <property type="molecule type" value="Genomic_DNA"/>
</dbReference>
<keyword evidence="5 6" id="KW-0009">Actin-binding</keyword>
<evidence type="ECO:0000256" key="1">
    <source>
        <dbReference type="ARBA" id="ARBA00022741"/>
    </source>
</evidence>
<organism evidence="9 10">
    <name type="scientific">Coccidioides immitis H538.4</name>
    <dbReference type="NCBI Taxonomy" id="396776"/>
    <lineage>
        <taxon>Eukaryota</taxon>
        <taxon>Fungi</taxon>
        <taxon>Dikarya</taxon>
        <taxon>Ascomycota</taxon>
        <taxon>Pezizomycotina</taxon>
        <taxon>Eurotiomycetes</taxon>
        <taxon>Eurotiomycetidae</taxon>
        <taxon>Onygenales</taxon>
        <taxon>Onygenaceae</taxon>
        <taxon>Coccidioides</taxon>
    </lineage>
</organism>
<dbReference type="Gene3D" id="1.20.120.720">
    <property type="entry name" value="Myosin VI head, motor domain, U50 subdomain"/>
    <property type="match status" value="1"/>
</dbReference>
<dbReference type="Gene3D" id="1.20.58.530">
    <property type="match status" value="2"/>
</dbReference>
<sequence length="483" mass="53348">MRKDSSTLRRHCGNWNSPEARSQKFAKSWLATRTGADESGGYSHEGGETITVVKNKDVLSIVAAFLGLSVDELETSLGYKTKTIHKERVTVMLDPQGARTNADGFARTLYALLVAYVIENINQRICAAEDAVANTISVVDFPGFAQMSTTNSTLDQLLNNAATESLYHYCLQNFFERQADMLETEEVNVPATSYFDNSDAVKGLLKHGNGLLSILDDQTKRARTDLQFLESIRKRFENKNPAIAGKVDYPAQRLIEENGDLVSGDLLNLISSTKSGFVRELFGQEALQTIHHPKERNAIMQAQVSSKPLRMPSMARRKMSRPSRFTSFGSQSEADDTDDFASTSTSTKKGGSSSKKGSVAGAPKQGAAGQFLASLDNITKSLSASNVNPYFVFCLKPNDRRIANQFDSKCVRTQVQTLGIAEISQRLRNADFSVFLPFAEFLGLAEAESIIVGSDKEKSQLIVDEKRWPTNEARVEQHWCLPE</sequence>
<reference evidence="10" key="1">
    <citation type="journal article" date="2010" name="Genome Res.">
        <title>Population genomic sequencing of Coccidioides fungi reveals recent hybridization and transposon control.</title>
        <authorList>
            <person name="Neafsey D.E."/>
            <person name="Barker B.M."/>
            <person name="Sharpton T.J."/>
            <person name="Stajich J.E."/>
            <person name="Park D.J."/>
            <person name="Whiston E."/>
            <person name="Hung C.-Y."/>
            <person name="McMahan C."/>
            <person name="White J."/>
            <person name="Sykes S."/>
            <person name="Heiman D."/>
            <person name="Young S."/>
            <person name="Zeng Q."/>
            <person name="Abouelleil A."/>
            <person name="Aftuck L."/>
            <person name="Bessette D."/>
            <person name="Brown A."/>
            <person name="FitzGerald M."/>
            <person name="Lui A."/>
            <person name="Macdonald J.P."/>
            <person name="Priest M."/>
            <person name="Orbach M.J."/>
            <person name="Galgiani J.N."/>
            <person name="Kirkland T.N."/>
            <person name="Cole G.T."/>
            <person name="Birren B.W."/>
            <person name="Henn M.R."/>
            <person name="Taylor J.W."/>
            <person name="Rounsley S.D."/>
        </authorList>
    </citation>
    <scope>NUCLEOTIDE SEQUENCE [LARGE SCALE GENOMIC DNA]</scope>
    <source>
        <strain evidence="10">H538.4</strain>
    </source>
</reference>
<dbReference type="InterPro" id="IPR036961">
    <property type="entry name" value="Kinesin_motor_dom_sf"/>
</dbReference>
<dbReference type="InterPro" id="IPR001609">
    <property type="entry name" value="Myosin_head_motor_dom-like"/>
</dbReference>
<proteinExistence type="inferred from homology"/>
<dbReference type="GO" id="GO:0016459">
    <property type="term" value="C:myosin complex"/>
    <property type="evidence" value="ECO:0007669"/>
    <property type="project" value="UniProtKB-KW"/>
</dbReference>
<accession>A0A0J8RM41</accession>
<dbReference type="Pfam" id="PF00063">
    <property type="entry name" value="Myosin_head"/>
    <property type="match status" value="1"/>
</dbReference>
<dbReference type="GO" id="GO:0007015">
    <property type="term" value="P:actin filament organization"/>
    <property type="evidence" value="ECO:0007669"/>
    <property type="project" value="TreeGrafter"/>
</dbReference>
<dbReference type="AlphaFoldDB" id="A0A0J8RM41"/>
<dbReference type="GO" id="GO:0005737">
    <property type="term" value="C:cytoplasm"/>
    <property type="evidence" value="ECO:0007669"/>
    <property type="project" value="TreeGrafter"/>
</dbReference>
<evidence type="ECO:0000256" key="6">
    <source>
        <dbReference type="PROSITE-ProRule" id="PRU00782"/>
    </source>
</evidence>
<feature type="compositionally biased region" description="Low complexity" evidence="7">
    <location>
        <begin position="340"/>
        <end position="358"/>
    </location>
</feature>
<name>A0A0J8RM41_COCIT</name>
<dbReference type="PANTHER" id="PTHR13140">
    <property type="entry name" value="MYOSIN"/>
    <property type="match status" value="1"/>
</dbReference>
<evidence type="ECO:0000256" key="5">
    <source>
        <dbReference type="ARBA" id="ARBA00023203"/>
    </source>
</evidence>
<dbReference type="GO" id="GO:0000146">
    <property type="term" value="F:microfilament motor activity"/>
    <property type="evidence" value="ECO:0007669"/>
    <property type="project" value="TreeGrafter"/>
</dbReference>
<feature type="domain" description="Myosin motor" evidence="8">
    <location>
        <begin position="1"/>
        <end position="483"/>
    </location>
</feature>
<dbReference type="Gene3D" id="3.40.850.10">
    <property type="entry name" value="Kinesin motor domain"/>
    <property type="match status" value="1"/>
</dbReference>
<dbReference type="VEuPathDB" id="FungiDB:CIHG_03711"/>
<dbReference type="GO" id="GO:0051015">
    <property type="term" value="F:actin filament binding"/>
    <property type="evidence" value="ECO:0007669"/>
    <property type="project" value="TreeGrafter"/>
</dbReference>
<protein>
    <submittedName>
        <fullName evidence="9">Chitin synthase 5</fullName>
    </submittedName>
</protein>
<evidence type="ECO:0000256" key="4">
    <source>
        <dbReference type="ARBA" id="ARBA00023175"/>
    </source>
</evidence>
<evidence type="ECO:0000256" key="3">
    <source>
        <dbReference type="ARBA" id="ARBA00023123"/>
    </source>
</evidence>
<evidence type="ECO:0000256" key="7">
    <source>
        <dbReference type="SAM" id="MobiDB-lite"/>
    </source>
</evidence>
<comment type="similarity">
    <text evidence="6">Belongs to the TRAFAC class myosin-kinesin ATPase superfamily. Myosin family.</text>
</comment>
<keyword evidence="4" id="KW-0505">Motor protein</keyword>